<organism evidence="2 3">
    <name type="scientific">Parathielavia appendiculata</name>
    <dbReference type="NCBI Taxonomy" id="2587402"/>
    <lineage>
        <taxon>Eukaryota</taxon>
        <taxon>Fungi</taxon>
        <taxon>Dikarya</taxon>
        <taxon>Ascomycota</taxon>
        <taxon>Pezizomycotina</taxon>
        <taxon>Sordariomycetes</taxon>
        <taxon>Sordariomycetidae</taxon>
        <taxon>Sordariales</taxon>
        <taxon>Chaetomiaceae</taxon>
        <taxon>Parathielavia</taxon>
    </lineage>
</organism>
<accession>A0AAN6Z1N2</accession>
<name>A0AAN6Z1N2_9PEZI</name>
<dbReference type="RefSeq" id="XP_062645832.1">
    <property type="nucleotide sequence ID" value="XM_062793346.1"/>
</dbReference>
<dbReference type="GeneID" id="87830115"/>
<evidence type="ECO:0000313" key="2">
    <source>
        <dbReference type="EMBL" id="KAK4122061.1"/>
    </source>
</evidence>
<dbReference type="AlphaFoldDB" id="A0AAN6Z1N2"/>
<proteinExistence type="predicted"/>
<sequence>MQLESLLLTVATAVSVKAHTITTDNVNCRSGPETTFSVVRTYALGASVTITCQTSGQDIFGNALWDKTSDGCYVSDYYVQGDETDTTIPPCPGPSDGISLYNGPINRTEILTRGQYWISRHVPYSMEAVYPDPQGRNYRTDCSGFVSMALHANAPGYNTVSLPAISEAIAWEDLRPGDFVGTLGEGTAGANGHVVLFVSWVDESHTQHNALECRDTASGCIATIRPVGWKKGSVDAKPYRYIRVTD</sequence>
<dbReference type="Gene3D" id="3.90.1720.10">
    <property type="entry name" value="endopeptidase domain like (from Nostoc punctiforme)"/>
    <property type="match status" value="1"/>
</dbReference>
<comment type="caution">
    <text evidence="2">The sequence shown here is derived from an EMBL/GenBank/DDBJ whole genome shotgun (WGS) entry which is preliminary data.</text>
</comment>
<dbReference type="Proteomes" id="UP001302602">
    <property type="component" value="Unassembled WGS sequence"/>
</dbReference>
<feature type="signal peptide" evidence="1">
    <location>
        <begin position="1"/>
        <end position="18"/>
    </location>
</feature>
<reference evidence="2" key="1">
    <citation type="journal article" date="2023" name="Mol. Phylogenet. Evol.">
        <title>Genome-scale phylogeny and comparative genomics of the fungal order Sordariales.</title>
        <authorList>
            <person name="Hensen N."/>
            <person name="Bonometti L."/>
            <person name="Westerberg I."/>
            <person name="Brannstrom I.O."/>
            <person name="Guillou S."/>
            <person name="Cros-Aarteil S."/>
            <person name="Calhoun S."/>
            <person name="Haridas S."/>
            <person name="Kuo A."/>
            <person name="Mondo S."/>
            <person name="Pangilinan J."/>
            <person name="Riley R."/>
            <person name="LaButti K."/>
            <person name="Andreopoulos B."/>
            <person name="Lipzen A."/>
            <person name="Chen C."/>
            <person name="Yan M."/>
            <person name="Daum C."/>
            <person name="Ng V."/>
            <person name="Clum A."/>
            <person name="Steindorff A."/>
            <person name="Ohm R.A."/>
            <person name="Martin F."/>
            <person name="Silar P."/>
            <person name="Natvig D.O."/>
            <person name="Lalanne C."/>
            <person name="Gautier V."/>
            <person name="Ament-Velasquez S.L."/>
            <person name="Kruys A."/>
            <person name="Hutchinson M.I."/>
            <person name="Powell A.J."/>
            <person name="Barry K."/>
            <person name="Miller A.N."/>
            <person name="Grigoriev I.V."/>
            <person name="Debuchy R."/>
            <person name="Gladieux P."/>
            <person name="Hiltunen Thoren M."/>
            <person name="Johannesson H."/>
        </authorList>
    </citation>
    <scope>NUCLEOTIDE SEQUENCE</scope>
    <source>
        <strain evidence="2">CBS 731.68</strain>
    </source>
</reference>
<keyword evidence="1" id="KW-0732">Signal</keyword>
<evidence type="ECO:0008006" key="4">
    <source>
        <dbReference type="Google" id="ProtNLM"/>
    </source>
</evidence>
<gene>
    <name evidence="2" type="ORF">N657DRAFT_647587</name>
</gene>
<keyword evidence="3" id="KW-1185">Reference proteome</keyword>
<reference evidence="2" key="2">
    <citation type="submission" date="2023-05" db="EMBL/GenBank/DDBJ databases">
        <authorList>
            <consortium name="Lawrence Berkeley National Laboratory"/>
            <person name="Steindorff A."/>
            <person name="Hensen N."/>
            <person name="Bonometti L."/>
            <person name="Westerberg I."/>
            <person name="Brannstrom I.O."/>
            <person name="Guillou S."/>
            <person name="Cros-Aarteil S."/>
            <person name="Calhoun S."/>
            <person name="Haridas S."/>
            <person name="Kuo A."/>
            <person name="Mondo S."/>
            <person name="Pangilinan J."/>
            <person name="Riley R."/>
            <person name="Labutti K."/>
            <person name="Andreopoulos B."/>
            <person name="Lipzen A."/>
            <person name="Chen C."/>
            <person name="Yanf M."/>
            <person name="Daum C."/>
            <person name="Ng V."/>
            <person name="Clum A."/>
            <person name="Ohm R."/>
            <person name="Martin F."/>
            <person name="Silar P."/>
            <person name="Natvig D."/>
            <person name="Lalanne C."/>
            <person name="Gautier V."/>
            <person name="Ament-Velasquez S.L."/>
            <person name="Kruys A."/>
            <person name="Hutchinson M.I."/>
            <person name="Powell A.J."/>
            <person name="Barry K."/>
            <person name="Miller A.N."/>
            <person name="Grigoriev I.V."/>
            <person name="Debuchy R."/>
            <person name="Gladieux P."/>
            <person name="Thoren M.H."/>
            <person name="Johannesson H."/>
        </authorList>
    </citation>
    <scope>NUCLEOTIDE SEQUENCE</scope>
    <source>
        <strain evidence="2">CBS 731.68</strain>
    </source>
</reference>
<evidence type="ECO:0000256" key="1">
    <source>
        <dbReference type="SAM" id="SignalP"/>
    </source>
</evidence>
<dbReference type="EMBL" id="MU853232">
    <property type="protein sequence ID" value="KAK4122061.1"/>
    <property type="molecule type" value="Genomic_DNA"/>
</dbReference>
<protein>
    <recommendedName>
        <fullName evidence="4">NlpC/P60-like cell-wall peptidase</fullName>
    </recommendedName>
</protein>
<evidence type="ECO:0000313" key="3">
    <source>
        <dbReference type="Proteomes" id="UP001302602"/>
    </source>
</evidence>
<feature type="chain" id="PRO_5042973498" description="NlpC/P60-like cell-wall peptidase" evidence="1">
    <location>
        <begin position="19"/>
        <end position="246"/>
    </location>
</feature>
<dbReference type="Gene3D" id="2.30.30.40">
    <property type="entry name" value="SH3 Domains"/>
    <property type="match status" value="1"/>
</dbReference>